<dbReference type="OrthoDB" id="9806837at2"/>
<dbReference type="Pfam" id="PF01128">
    <property type="entry name" value="IspD"/>
    <property type="match status" value="1"/>
</dbReference>
<sequence>MVGVVIAAAGQGKRMGGSIKKQFIELEGKPVLLHTLDLFASRTDIADVVVVTSAEDVAQTRELIASYPVVRVVAGGAERQDSVYEGLCALRACEYVLIHDGARPFVSQAALDAVIQAVRERGPAILAVPVKDTIKRADEAGQVLDTPPRKSLWAVQTPQAFLLSTILTAHEKARSEGFVGTDDASLVERVGQAVYVVEGEYTNIKLTTPDDLIMGEAILRQRKEKES</sequence>
<dbReference type="KEGG" id="asoc:CB4_00248"/>
<comment type="pathway">
    <text evidence="2 7">Isoprenoid biosynthesis; isopentenyl diphosphate biosynthesis via DXP pathway; isopentenyl diphosphate from 1-deoxy-D-xylulose 5-phosphate: step 2/6.</text>
</comment>
<keyword evidence="4 7" id="KW-0808">Transferase</keyword>
<comment type="similarity">
    <text evidence="3 7">Belongs to the IspD/TarI cytidylyltransferase family. IspD subfamily.</text>
</comment>
<comment type="catalytic activity">
    <reaction evidence="1 7">
        <text>2-C-methyl-D-erythritol 4-phosphate + CTP + H(+) = 4-CDP-2-C-methyl-D-erythritol + diphosphate</text>
        <dbReference type="Rhea" id="RHEA:13429"/>
        <dbReference type="ChEBI" id="CHEBI:15378"/>
        <dbReference type="ChEBI" id="CHEBI:33019"/>
        <dbReference type="ChEBI" id="CHEBI:37563"/>
        <dbReference type="ChEBI" id="CHEBI:57823"/>
        <dbReference type="ChEBI" id="CHEBI:58262"/>
        <dbReference type="EC" id="2.7.7.60"/>
    </reaction>
</comment>
<dbReference type="InterPro" id="IPR018294">
    <property type="entry name" value="ISPD_synthase_CS"/>
</dbReference>
<comment type="function">
    <text evidence="7">Catalyzes the formation of 4-diphosphocytidyl-2-C-methyl-D-erythritol from CTP and 2-C-methyl-D-erythritol 4-phosphate (MEP).</text>
</comment>
<proteinExistence type="inferred from homology"/>
<feature type="site" description="Positions MEP for the nucleophilic attack" evidence="7">
    <location>
        <position position="205"/>
    </location>
</feature>
<dbReference type="Proteomes" id="UP000217696">
    <property type="component" value="Chromosome"/>
</dbReference>
<evidence type="ECO:0000256" key="6">
    <source>
        <dbReference type="ARBA" id="ARBA00023229"/>
    </source>
</evidence>
<dbReference type="NCBIfam" id="TIGR00453">
    <property type="entry name" value="ispD"/>
    <property type="match status" value="1"/>
</dbReference>
<evidence type="ECO:0000313" key="9">
    <source>
        <dbReference type="Proteomes" id="UP000217696"/>
    </source>
</evidence>
<feature type="site" description="Transition state stabilizer" evidence="7">
    <location>
        <position position="14"/>
    </location>
</feature>
<dbReference type="PROSITE" id="PS01295">
    <property type="entry name" value="ISPD"/>
    <property type="match status" value="1"/>
</dbReference>
<dbReference type="PANTHER" id="PTHR32125:SF4">
    <property type="entry name" value="2-C-METHYL-D-ERYTHRITOL 4-PHOSPHATE CYTIDYLYLTRANSFERASE, CHLOROPLASTIC"/>
    <property type="match status" value="1"/>
</dbReference>
<evidence type="ECO:0000256" key="1">
    <source>
        <dbReference type="ARBA" id="ARBA00001282"/>
    </source>
</evidence>
<name>A0A0U5AVC2_9BACL</name>
<dbReference type="SUPFAM" id="SSF53448">
    <property type="entry name" value="Nucleotide-diphospho-sugar transferases"/>
    <property type="match status" value="1"/>
</dbReference>
<dbReference type="EMBL" id="AP017312">
    <property type="protein sequence ID" value="BAU26146.1"/>
    <property type="molecule type" value="Genomic_DNA"/>
</dbReference>
<evidence type="ECO:0000256" key="5">
    <source>
        <dbReference type="ARBA" id="ARBA00022695"/>
    </source>
</evidence>
<dbReference type="CDD" id="cd02516">
    <property type="entry name" value="CDP-ME_synthetase"/>
    <property type="match status" value="1"/>
</dbReference>
<gene>
    <name evidence="7 8" type="primary">ispD</name>
    <name evidence="8" type="ORF">CB4_00248</name>
</gene>
<dbReference type="FunFam" id="3.90.550.10:FF:000003">
    <property type="entry name" value="2-C-methyl-D-erythritol 4-phosphate cytidylyltransferase"/>
    <property type="match status" value="1"/>
</dbReference>
<evidence type="ECO:0000256" key="7">
    <source>
        <dbReference type="HAMAP-Rule" id="MF_00108"/>
    </source>
</evidence>
<feature type="site" description="Positions MEP for the nucleophilic attack" evidence="7">
    <location>
        <position position="149"/>
    </location>
</feature>
<evidence type="ECO:0000256" key="4">
    <source>
        <dbReference type="ARBA" id="ARBA00022679"/>
    </source>
</evidence>
<evidence type="ECO:0000313" key="8">
    <source>
        <dbReference type="EMBL" id="BAU26146.1"/>
    </source>
</evidence>
<reference evidence="8 9" key="1">
    <citation type="submission" date="2015-12" db="EMBL/GenBank/DDBJ databases">
        <title>Genome sequence of Aneurinibacillus soli.</title>
        <authorList>
            <person name="Lee J.S."/>
            <person name="Lee K.C."/>
            <person name="Kim K.K."/>
            <person name="Lee B.W."/>
        </authorList>
    </citation>
    <scope>NUCLEOTIDE SEQUENCE [LARGE SCALE GENOMIC DNA]</scope>
    <source>
        <strain evidence="8 9">CB4</strain>
    </source>
</reference>
<keyword evidence="9" id="KW-1185">Reference proteome</keyword>
<dbReference type="Gene3D" id="3.90.550.10">
    <property type="entry name" value="Spore Coat Polysaccharide Biosynthesis Protein SpsA, Chain A"/>
    <property type="match status" value="1"/>
</dbReference>
<organism evidence="8 9">
    <name type="scientific">Aneurinibacillus soli</name>
    <dbReference type="NCBI Taxonomy" id="1500254"/>
    <lineage>
        <taxon>Bacteria</taxon>
        <taxon>Bacillati</taxon>
        <taxon>Bacillota</taxon>
        <taxon>Bacilli</taxon>
        <taxon>Bacillales</taxon>
        <taxon>Paenibacillaceae</taxon>
        <taxon>Aneurinibacillus group</taxon>
        <taxon>Aneurinibacillus</taxon>
    </lineage>
</organism>
<dbReference type="InterPro" id="IPR050088">
    <property type="entry name" value="IspD/TarI_cytidylyltransf_bact"/>
</dbReference>
<dbReference type="GO" id="GO:0019288">
    <property type="term" value="P:isopentenyl diphosphate biosynthetic process, methylerythritol 4-phosphate pathway"/>
    <property type="evidence" value="ECO:0007669"/>
    <property type="project" value="UniProtKB-UniRule"/>
</dbReference>
<keyword evidence="6 7" id="KW-0414">Isoprene biosynthesis</keyword>
<dbReference type="InterPro" id="IPR034683">
    <property type="entry name" value="IspD/TarI"/>
</dbReference>
<dbReference type="HAMAP" id="MF_00108">
    <property type="entry name" value="IspD"/>
    <property type="match status" value="1"/>
</dbReference>
<protein>
    <recommendedName>
        <fullName evidence="7">2-C-methyl-D-erythritol 4-phosphate cytidylyltransferase</fullName>
        <ecNumber evidence="7">2.7.7.60</ecNumber>
    </recommendedName>
    <alternativeName>
        <fullName evidence="7">4-diphosphocytidyl-2C-methyl-D-erythritol synthase</fullName>
    </alternativeName>
    <alternativeName>
        <fullName evidence="7">MEP cytidylyltransferase</fullName>
        <shortName evidence="7">MCT</shortName>
    </alternativeName>
</protein>
<evidence type="ECO:0000256" key="2">
    <source>
        <dbReference type="ARBA" id="ARBA00004787"/>
    </source>
</evidence>
<dbReference type="PANTHER" id="PTHR32125">
    <property type="entry name" value="2-C-METHYL-D-ERYTHRITOL 4-PHOSPHATE CYTIDYLYLTRANSFERASE, CHLOROPLASTIC"/>
    <property type="match status" value="1"/>
</dbReference>
<dbReference type="InterPro" id="IPR029044">
    <property type="entry name" value="Nucleotide-diphossugar_trans"/>
</dbReference>
<keyword evidence="5 7" id="KW-0548">Nucleotidyltransferase</keyword>
<dbReference type="GO" id="GO:0050518">
    <property type="term" value="F:2-C-methyl-D-erythritol 4-phosphate cytidylyltransferase activity"/>
    <property type="evidence" value="ECO:0007669"/>
    <property type="project" value="UniProtKB-UniRule"/>
</dbReference>
<dbReference type="EC" id="2.7.7.60" evidence="7"/>
<dbReference type="InterPro" id="IPR001228">
    <property type="entry name" value="IspD"/>
</dbReference>
<feature type="site" description="Transition state stabilizer" evidence="7">
    <location>
        <position position="21"/>
    </location>
</feature>
<accession>A0A0U5AVC2</accession>
<dbReference type="UniPathway" id="UPA00056">
    <property type="reaction ID" value="UER00093"/>
</dbReference>
<evidence type="ECO:0000256" key="3">
    <source>
        <dbReference type="ARBA" id="ARBA00009789"/>
    </source>
</evidence>
<dbReference type="AlphaFoldDB" id="A0A0U5AVC2"/>
<dbReference type="RefSeq" id="WP_096463217.1">
    <property type="nucleotide sequence ID" value="NZ_AP017312.1"/>
</dbReference>